<evidence type="ECO:0000256" key="2">
    <source>
        <dbReference type="SAM" id="SignalP"/>
    </source>
</evidence>
<dbReference type="PROSITE" id="PS50007">
    <property type="entry name" value="PIPLC_X_DOMAIN"/>
    <property type="match status" value="1"/>
</dbReference>
<dbReference type="AlphaFoldDB" id="A0A9P3M0Y6"/>
<gene>
    <name evidence="3" type="ORF">EMPS_10127</name>
</gene>
<name>A0A9P3M0Y6_9FUNG</name>
<keyword evidence="2" id="KW-0732">Signal</keyword>
<feature type="region of interest" description="Disordered" evidence="1">
    <location>
        <begin position="307"/>
        <end position="335"/>
    </location>
</feature>
<sequence>MRPSFISTLGVLLTVCTVLPQTGAQQLCNGYAELCAKPYSQVSYATAHNAYAFAPRNGIATNQDNNIQIQLKDGIRAFMLDAYNVPSGNPNDIELCHTSCSLLDGGPLSKTLALFKAFMDANPNEVITILWENAQNLTPTHFQTVYNASGLVPYSYAQAKGNTTWPTLAQMIASGKKLVSYLDTGADASVPWLMAEYDFIFETPWNLVKGGGYPCTVDRPKDQRKQMYVLNHFIYGDFKLGNTTVSIPQKGSANQTNGPDLTSHVNSCETTFNQIPSFVAVDFYEIGLLLQMVAKVNNVTWNGQLATQPPPLPGATGPGSGSGSGSGGGSGTSGNGADATSISLGAQFFSALALVLLSLVAI</sequence>
<evidence type="ECO:0000313" key="3">
    <source>
        <dbReference type="EMBL" id="GJJ77768.1"/>
    </source>
</evidence>
<dbReference type="EMBL" id="BQFW01000014">
    <property type="protein sequence ID" value="GJJ77768.1"/>
    <property type="molecule type" value="Genomic_DNA"/>
</dbReference>
<dbReference type="Proteomes" id="UP000827284">
    <property type="component" value="Unassembled WGS sequence"/>
</dbReference>
<reference evidence="3" key="2">
    <citation type="journal article" date="2022" name="Microbiol. Resour. Announc.">
        <title>Whole-Genome Sequence of Entomortierella parvispora E1425, a Mucoromycotan Fungus Associated with Burkholderiaceae-Related Endosymbiotic Bacteria.</title>
        <authorList>
            <person name="Herlambang A."/>
            <person name="Guo Y."/>
            <person name="Takashima Y."/>
            <person name="Narisawa K."/>
            <person name="Ohta H."/>
            <person name="Nishizawa T."/>
        </authorList>
    </citation>
    <scope>NUCLEOTIDE SEQUENCE</scope>
    <source>
        <strain evidence="3">E1425</strain>
    </source>
</reference>
<feature type="compositionally biased region" description="Gly residues" evidence="1">
    <location>
        <begin position="316"/>
        <end position="334"/>
    </location>
</feature>
<accession>A0A9P3M0Y6</accession>
<dbReference type="Gene3D" id="3.20.20.190">
    <property type="entry name" value="Phosphatidylinositol (PI) phosphodiesterase"/>
    <property type="match status" value="1"/>
</dbReference>
<feature type="chain" id="PRO_5040116747" description="PLC-like phosphodiesterase" evidence="2">
    <location>
        <begin position="25"/>
        <end position="362"/>
    </location>
</feature>
<dbReference type="PANTHER" id="PTHR13593">
    <property type="match status" value="1"/>
</dbReference>
<dbReference type="GO" id="GO:0008081">
    <property type="term" value="F:phosphoric diester hydrolase activity"/>
    <property type="evidence" value="ECO:0007669"/>
    <property type="project" value="InterPro"/>
</dbReference>
<evidence type="ECO:0000256" key="1">
    <source>
        <dbReference type="SAM" id="MobiDB-lite"/>
    </source>
</evidence>
<dbReference type="GO" id="GO:0006629">
    <property type="term" value="P:lipid metabolic process"/>
    <property type="evidence" value="ECO:0007669"/>
    <property type="project" value="InterPro"/>
</dbReference>
<dbReference type="Pfam" id="PF26146">
    <property type="entry name" value="PI-PLC_X"/>
    <property type="match status" value="1"/>
</dbReference>
<feature type="signal peptide" evidence="2">
    <location>
        <begin position="1"/>
        <end position="24"/>
    </location>
</feature>
<keyword evidence="4" id="KW-1185">Reference proteome</keyword>
<dbReference type="InterPro" id="IPR017946">
    <property type="entry name" value="PLC-like_Pdiesterase_TIM-brl"/>
</dbReference>
<dbReference type="InterPro" id="IPR051057">
    <property type="entry name" value="PI-PLC_domain"/>
</dbReference>
<evidence type="ECO:0000313" key="4">
    <source>
        <dbReference type="Proteomes" id="UP000827284"/>
    </source>
</evidence>
<proteinExistence type="predicted"/>
<organism evidence="3 4">
    <name type="scientific">Entomortierella parvispora</name>
    <dbReference type="NCBI Taxonomy" id="205924"/>
    <lineage>
        <taxon>Eukaryota</taxon>
        <taxon>Fungi</taxon>
        <taxon>Fungi incertae sedis</taxon>
        <taxon>Mucoromycota</taxon>
        <taxon>Mortierellomycotina</taxon>
        <taxon>Mortierellomycetes</taxon>
        <taxon>Mortierellales</taxon>
        <taxon>Mortierellaceae</taxon>
        <taxon>Entomortierella</taxon>
    </lineage>
</organism>
<protein>
    <recommendedName>
        <fullName evidence="5">PLC-like phosphodiesterase</fullName>
    </recommendedName>
</protein>
<dbReference type="PANTHER" id="PTHR13593:SF140">
    <property type="entry name" value="PLC-LIKE PHOSPHODIESTERASE"/>
    <property type="match status" value="1"/>
</dbReference>
<dbReference type="OrthoDB" id="7984201at2759"/>
<dbReference type="SUPFAM" id="SSF51695">
    <property type="entry name" value="PLC-like phosphodiesterases"/>
    <property type="match status" value="1"/>
</dbReference>
<reference evidence="3" key="1">
    <citation type="submission" date="2021-11" db="EMBL/GenBank/DDBJ databases">
        <authorList>
            <person name="Herlambang A."/>
            <person name="Guo Y."/>
            <person name="Takashima Y."/>
            <person name="Nishizawa T."/>
        </authorList>
    </citation>
    <scope>NUCLEOTIDE SEQUENCE</scope>
    <source>
        <strain evidence="3">E1425</strain>
    </source>
</reference>
<comment type="caution">
    <text evidence="3">The sequence shown here is derived from an EMBL/GenBank/DDBJ whole genome shotgun (WGS) entry which is preliminary data.</text>
</comment>
<evidence type="ECO:0008006" key="5">
    <source>
        <dbReference type="Google" id="ProtNLM"/>
    </source>
</evidence>